<protein>
    <submittedName>
        <fullName evidence="2">Uncharacterized protein</fullName>
    </submittedName>
</protein>
<evidence type="ECO:0000256" key="1">
    <source>
        <dbReference type="SAM" id="MobiDB-lite"/>
    </source>
</evidence>
<dbReference type="OMA" id="GWDGRKS"/>
<reference evidence="2" key="1">
    <citation type="submission" date="2023-03" db="UniProtKB">
        <authorList>
            <consortium name="Ensembl"/>
        </authorList>
    </citation>
    <scope>IDENTIFICATION</scope>
</reference>
<evidence type="ECO:0000313" key="2">
    <source>
        <dbReference type="Ensembl" id="ENSEASP00005003658.1"/>
    </source>
</evidence>
<name>A0A8C4KYT9_EQUAS</name>
<accession>A0A8C4KYT9</accession>
<sequence length="183" mass="19628">MARASGQRALLTLPLPPLPGTEKALPSPSPGLWPRAAARAFAQFADPKVLHFPAGPAPGKASHVLSCASLLLCGWDGRKSKYSAGSLPQAVQAQVSSLSSGVHSPNPQGQANPTLSDLLWPLRRVLFLTPSWNWLSSSKDQVPPNYFSGPFCVFPPIRTEATTYTLAAYVLCNITSIRKFCVF</sequence>
<organism evidence="2">
    <name type="scientific">Equus asinus asinus</name>
    <dbReference type="NCBI Taxonomy" id="83772"/>
    <lineage>
        <taxon>Eukaryota</taxon>
        <taxon>Metazoa</taxon>
        <taxon>Chordata</taxon>
        <taxon>Craniata</taxon>
        <taxon>Vertebrata</taxon>
        <taxon>Euteleostomi</taxon>
        <taxon>Mammalia</taxon>
        <taxon>Eutheria</taxon>
        <taxon>Laurasiatheria</taxon>
        <taxon>Perissodactyla</taxon>
        <taxon>Equidae</taxon>
        <taxon>Equus</taxon>
    </lineage>
</organism>
<feature type="region of interest" description="Disordered" evidence="1">
    <location>
        <begin position="1"/>
        <end position="29"/>
    </location>
</feature>
<proteinExistence type="predicted"/>
<dbReference type="AlphaFoldDB" id="A0A8C4KYT9"/>
<dbReference type="Ensembl" id="ENSEAST00005004016.1">
    <property type="protein sequence ID" value="ENSEASP00005003658.1"/>
    <property type="gene ID" value="ENSEASG00005002788.1"/>
</dbReference>